<dbReference type="AlphaFoldDB" id="A0A841IPF9"/>
<sequence>MSPRREKLTSPQTRIALARGNRPAQHLLPIPGPVDTEAARRVFRAQRRRALRTVALLSLLLFGSSGALAALPVLGHVRAGGMPLSWLLLLAGIYPLLFLLALWHVRSAERVEERAEEERPDTGGRPWPRS</sequence>
<dbReference type="EMBL" id="JACHJO010000001">
    <property type="protein sequence ID" value="MBB6118148.1"/>
    <property type="molecule type" value="Genomic_DNA"/>
</dbReference>
<evidence type="ECO:0000256" key="2">
    <source>
        <dbReference type="SAM" id="Phobius"/>
    </source>
</evidence>
<feature type="transmembrane region" description="Helical" evidence="2">
    <location>
        <begin position="86"/>
        <end position="105"/>
    </location>
</feature>
<evidence type="ECO:0000313" key="4">
    <source>
        <dbReference type="Proteomes" id="UP000536604"/>
    </source>
</evidence>
<keyword evidence="2" id="KW-1133">Transmembrane helix</keyword>
<feature type="region of interest" description="Disordered" evidence="1">
    <location>
        <begin position="109"/>
        <end position="130"/>
    </location>
</feature>
<dbReference type="Proteomes" id="UP000536604">
    <property type="component" value="Unassembled WGS sequence"/>
</dbReference>
<name>A0A841IPF9_9ACTN</name>
<organism evidence="3 4">
    <name type="scientific">Nocardiopsis algeriensis</name>
    <dbReference type="NCBI Taxonomy" id="1478215"/>
    <lineage>
        <taxon>Bacteria</taxon>
        <taxon>Bacillati</taxon>
        <taxon>Actinomycetota</taxon>
        <taxon>Actinomycetes</taxon>
        <taxon>Streptosporangiales</taxon>
        <taxon>Nocardiopsidaceae</taxon>
        <taxon>Nocardiopsis</taxon>
    </lineage>
</organism>
<dbReference type="RefSeq" id="WP_184285626.1">
    <property type="nucleotide sequence ID" value="NZ_JACHJO010000001.1"/>
</dbReference>
<gene>
    <name evidence="3" type="ORF">FHS13_000076</name>
</gene>
<comment type="caution">
    <text evidence="3">The sequence shown here is derived from an EMBL/GenBank/DDBJ whole genome shotgun (WGS) entry which is preliminary data.</text>
</comment>
<evidence type="ECO:0000313" key="3">
    <source>
        <dbReference type="EMBL" id="MBB6118148.1"/>
    </source>
</evidence>
<proteinExistence type="predicted"/>
<accession>A0A841IPF9</accession>
<keyword evidence="2" id="KW-0472">Membrane</keyword>
<feature type="transmembrane region" description="Helical" evidence="2">
    <location>
        <begin position="50"/>
        <end position="74"/>
    </location>
</feature>
<protein>
    <recommendedName>
        <fullName evidence="5">DUF485 domain-containing protein</fullName>
    </recommendedName>
</protein>
<keyword evidence="4" id="KW-1185">Reference proteome</keyword>
<feature type="compositionally biased region" description="Basic and acidic residues" evidence="1">
    <location>
        <begin position="109"/>
        <end position="122"/>
    </location>
</feature>
<evidence type="ECO:0008006" key="5">
    <source>
        <dbReference type="Google" id="ProtNLM"/>
    </source>
</evidence>
<evidence type="ECO:0000256" key="1">
    <source>
        <dbReference type="SAM" id="MobiDB-lite"/>
    </source>
</evidence>
<reference evidence="3 4" key="1">
    <citation type="submission" date="2020-08" db="EMBL/GenBank/DDBJ databases">
        <title>Genomic Encyclopedia of Type Strains, Phase III (KMG-III): the genomes of soil and plant-associated and newly described type strains.</title>
        <authorList>
            <person name="Whitman W."/>
        </authorList>
    </citation>
    <scope>NUCLEOTIDE SEQUENCE [LARGE SCALE GENOMIC DNA]</scope>
    <source>
        <strain evidence="3 4">CECT 8712</strain>
    </source>
</reference>
<keyword evidence="2" id="KW-0812">Transmembrane</keyword>